<dbReference type="InterPro" id="IPR018312">
    <property type="entry name" value="Chromosome_initiator_DnaA_CS"/>
</dbReference>
<feature type="domain" description="Chromosomal replication initiator DnaA C-terminal" evidence="9">
    <location>
        <begin position="372"/>
        <end position="441"/>
    </location>
</feature>
<evidence type="ECO:0000256" key="1">
    <source>
        <dbReference type="ARBA" id="ARBA00022490"/>
    </source>
</evidence>
<dbReference type="InterPro" id="IPR010921">
    <property type="entry name" value="Trp_repressor/repl_initiator"/>
</dbReference>
<keyword evidence="3 7" id="KW-0547">Nucleotide-binding</keyword>
<dbReference type="Pfam" id="PF08299">
    <property type="entry name" value="Bac_DnaA_C"/>
    <property type="match status" value="1"/>
</dbReference>
<dbReference type="InterPro" id="IPR027417">
    <property type="entry name" value="P-loop_NTPase"/>
</dbReference>
<keyword evidence="6 7" id="KW-0238">DNA-binding</keyword>
<keyword evidence="2 7" id="KW-0235">DNA replication</keyword>
<dbReference type="GO" id="GO:0006275">
    <property type="term" value="P:regulation of DNA replication"/>
    <property type="evidence" value="ECO:0007669"/>
    <property type="project" value="InterPro"/>
</dbReference>
<evidence type="ECO:0000256" key="4">
    <source>
        <dbReference type="ARBA" id="ARBA00022840"/>
    </source>
</evidence>
<dbReference type="GO" id="GO:0005524">
    <property type="term" value="F:ATP binding"/>
    <property type="evidence" value="ECO:0007669"/>
    <property type="project" value="UniProtKB-KW"/>
</dbReference>
<reference evidence="10 11" key="1">
    <citation type="submission" date="2019-03" db="EMBL/GenBank/DDBJ databases">
        <title>Genomic Encyclopedia of Archaeal and Bacterial Type Strains, Phase II (KMG-II): from individual species to whole genera.</title>
        <authorList>
            <person name="Goeker M."/>
        </authorList>
    </citation>
    <scope>NUCLEOTIDE SEQUENCE [LARGE SCALE GENOMIC DNA]</scope>
    <source>
        <strain evidence="10 11">ATCC 700618</strain>
    </source>
</reference>
<dbReference type="InterPro" id="IPR020591">
    <property type="entry name" value="Chromosome_initiator_DnaA-like"/>
</dbReference>
<dbReference type="CDD" id="cd00009">
    <property type="entry name" value="AAA"/>
    <property type="match status" value="1"/>
</dbReference>
<evidence type="ECO:0000259" key="9">
    <source>
        <dbReference type="SMART" id="SM00760"/>
    </source>
</evidence>
<dbReference type="AlphaFoldDB" id="A0A4R6IG07"/>
<keyword evidence="11" id="KW-1185">Reference proteome</keyword>
<dbReference type="PROSITE" id="PS01008">
    <property type="entry name" value="DNAA"/>
    <property type="match status" value="1"/>
</dbReference>
<dbReference type="RefSeq" id="WP_094254666.1">
    <property type="nucleotide sequence ID" value="NZ_NNCE01000004.1"/>
</dbReference>
<dbReference type="GO" id="GO:0003688">
    <property type="term" value="F:DNA replication origin binding"/>
    <property type="evidence" value="ECO:0007669"/>
    <property type="project" value="InterPro"/>
</dbReference>
<dbReference type="Gene3D" id="1.10.8.60">
    <property type="match status" value="1"/>
</dbReference>
<evidence type="ECO:0000256" key="2">
    <source>
        <dbReference type="ARBA" id="ARBA00022705"/>
    </source>
</evidence>
<keyword evidence="5" id="KW-0446">Lipid-binding</keyword>
<proteinExistence type="inferred from homology"/>
<dbReference type="SUPFAM" id="SSF52540">
    <property type="entry name" value="P-loop containing nucleoside triphosphate hydrolases"/>
    <property type="match status" value="1"/>
</dbReference>
<keyword evidence="4 7" id="KW-0067">ATP-binding</keyword>
<evidence type="ECO:0000256" key="8">
    <source>
        <dbReference type="RuleBase" id="RU004227"/>
    </source>
</evidence>
<organism evidence="10 11">
    <name type="scientific">Mycoplasma testudineum</name>
    <dbReference type="NCBI Taxonomy" id="244584"/>
    <lineage>
        <taxon>Bacteria</taxon>
        <taxon>Bacillati</taxon>
        <taxon>Mycoplasmatota</taxon>
        <taxon>Mollicutes</taxon>
        <taxon>Mycoplasmataceae</taxon>
        <taxon>Mycoplasma</taxon>
    </lineage>
</organism>
<evidence type="ECO:0000313" key="11">
    <source>
        <dbReference type="Proteomes" id="UP000295518"/>
    </source>
</evidence>
<dbReference type="Gene3D" id="1.10.1750.10">
    <property type="match status" value="1"/>
</dbReference>
<dbReference type="Proteomes" id="UP000295518">
    <property type="component" value="Unassembled WGS sequence"/>
</dbReference>
<dbReference type="CDD" id="cd06571">
    <property type="entry name" value="Bac_DnaA_C"/>
    <property type="match status" value="1"/>
</dbReference>
<evidence type="ECO:0000256" key="3">
    <source>
        <dbReference type="ARBA" id="ARBA00022741"/>
    </source>
</evidence>
<dbReference type="Pfam" id="PF00308">
    <property type="entry name" value="Bac_DnaA"/>
    <property type="match status" value="1"/>
</dbReference>
<dbReference type="GO" id="GO:0005886">
    <property type="term" value="C:plasma membrane"/>
    <property type="evidence" value="ECO:0007669"/>
    <property type="project" value="TreeGrafter"/>
</dbReference>
<dbReference type="InterPro" id="IPR013159">
    <property type="entry name" value="DnaA_C"/>
</dbReference>
<dbReference type="EMBL" id="SNWN01000012">
    <property type="protein sequence ID" value="TDO19865.1"/>
    <property type="molecule type" value="Genomic_DNA"/>
</dbReference>
<dbReference type="OrthoDB" id="9807019at2"/>
<name>A0A4R6IG07_9MOLU</name>
<comment type="similarity">
    <text evidence="8">Belongs to the DnaA family.</text>
</comment>
<dbReference type="SUPFAM" id="SSF48295">
    <property type="entry name" value="TrpR-like"/>
    <property type="match status" value="1"/>
</dbReference>
<evidence type="ECO:0000256" key="5">
    <source>
        <dbReference type="ARBA" id="ARBA00023121"/>
    </source>
</evidence>
<comment type="function">
    <text evidence="7">Plays an essential role in the initiation and regulation of chromosomal replication. ATP-DnaA binds to the origin of replication (oriC) to initiate formation of the DNA replication initiation complex once per cell cycle. Binds the DnaA box (a 9 base pair repeat at the origin) and separates the double-stranded (ds)DNA. Forms a right-handed helical filament on oriC DNA; dsDNA binds to the exterior of the filament while single-stranded (ss)DNA is stabiized in the filament's interior. The ATP-DnaA-oriC complex binds and stabilizes one strand of the AT-rich DNA unwinding element (DUE), permitting loading of DNA polymerase. After initiation quickly degrades to an ADP-DnaA complex that is not apt for DNA replication. Binds acidic phospholipids.</text>
</comment>
<protein>
    <recommendedName>
        <fullName evidence="7">Chromosomal replication initiator protein DnaA</fullName>
    </recommendedName>
</protein>
<dbReference type="GO" id="GO:0008289">
    <property type="term" value="F:lipid binding"/>
    <property type="evidence" value="ECO:0007669"/>
    <property type="project" value="UniProtKB-KW"/>
</dbReference>
<dbReference type="PANTHER" id="PTHR30050">
    <property type="entry name" value="CHROMOSOMAL REPLICATION INITIATOR PROTEIN DNAA"/>
    <property type="match status" value="1"/>
</dbReference>
<dbReference type="GO" id="GO:0006270">
    <property type="term" value="P:DNA replication initiation"/>
    <property type="evidence" value="ECO:0007669"/>
    <property type="project" value="InterPro"/>
</dbReference>
<evidence type="ECO:0000313" key="10">
    <source>
        <dbReference type="EMBL" id="TDO19865.1"/>
    </source>
</evidence>
<dbReference type="SMART" id="SM00760">
    <property type="entry name" value="Bac_DnaA_C"/>
    <property type="match status" value="1"/>
</dbReference>
<sequence length="465" mass="53885">MENIELLSLTLDQQTKKLRAVLEKSTNDGFILNTILPAIRITEVHNDFVFLSFYEESTIHDDVKINDYRSWIKPAITELYGPQYDLGIMATDQDIKTGRRKISRNLSENDEIDQILNKYRTAHSFDTYLALSYNNEVSEAANSLIAESFPFSSLYVYGESGLGKTHAMAAVKNYYSDVLPDKNAYFLASSFFSSYIAKRLQENNPEFKLELQNRLIEADLVIFDDFQLYFEGDKIQTLNFIFGIIDARISENRKTVYISDKRIENLPPMSERMLTRLISGLSVEIKHPTQKEIKQLYKFKIKKSQLKDIKIDEDALDFLTRNTKHSIREIEGNLNKIIWRISKLNKDFSGEFSLSLMKEIFSGKEIETKDITPERIVSIISSHYGVKISEMKSNNREKKIFWARAMAMYLMRSILSDITLQQIGNHFGKNHSTVKHSLSKVKEEIISKSGEKTYQQLLDKIRTFN</sequence>
<dbReference type="PRINTS" id="PR00051">
    <property type="entry name" value="DNAA"/>
</dbReference>
<comment type="caution">
    <text evidence="10">The sequence shown here is derived from an EMBL/GenBank/DDBJ whole genome shotgun (WGS) entry which is preliminary data.</text>
</comment>
<dbReference type="InterPro" id="IPR013317">
    <property type="entry name" value="DnaA_dom"/>
</dbReference>
<gene>
    <name evidence="10" type="ORF">EI74_0504</name>
</gene>
<evidence type="ECO:0000256" key="7">
    <source>
        <dbReference type="RuleBase" id="RU000577"/>
    </source>
</evidence>
<keyword evidence="1" id="KW-0963">Cytoplasm</keyword>
<dbReference type="PANTHER" id="PTHR30050:SF2">
    <property type="entry name" value="CHROMOSOMAL REPLICATION INITIATOR PROTEIN DNAA"/>
    <property type="match status" value="1"/>
</dbReference>
<accession>A0A4R6IG07</accession>
<evidence type="ECO:0000256" key="6">
    <source>
        <dbReference type="ARBA" id="ARBA00023125"/>
    </source>
</evidence>
<dbReference type="Gene3D" id="3.40.50.300">
    <property type="entry name" value="P-loop containing nucleotide triphosphate hydrolases"/>
    <property type="match status" value="1"/>
</dbReference>